<gene>
    <name evidence="6" type="primary">LOC110985347</name>
</gene>
<keyword evidence="3" id="KW-0012">Acyltransferase</keyword>
<dbReference type="SUPFAM" id="SSF55729">
    <property type="entry name" value="Acyl-CoA N-acyltransferases (Nat)"/>
    <property type="match status" value="1"/>
</dbReference>
<dbReference type="GO" id="GO:0008080">
    <property type="term" value="F:N-acetyltransferase activity"/>
    <property type="evidence" value="ECO:0007669"/>
    <property type="project" value="UniProtKB-ARBA"/>
</dbReference>
<dbReference type="OrthoDB" id="7305308at2759"/>
<dbReference type="InterPro" id="IPR000182">
    <property type="entry name" value="GNAT_dom"/>
</dbReference>
<evidence type="ECO:0000313" key="5">
    <source>
        <dbReference type="Proteomes" id="UP000694845"/>
    </source>
</evidence>
<feature type="domain" description="N-acetyltransferase" evidence="4">
    <location>
        <begin position="3"/>
        <end position="57"/>
    </location>
</feature>
<keyword evidence="5" id="KW-1185">Reference proteome</keyword>
<dbReference type="AlphaFoldDB" id="A0A8B7ZAL4"/>
<comment type="similarity">
    <text evidence="1">Belongs to the acetyltransferase family.</text>
</comment>
<dbReference type="CDD" id="cd04301">
    <property type="entry name" value="NAT_SF"/>
    <property type="match status" value="1"/>
</dbReference>
<dbReference type="InterPro" id="IPR051016">
    <property type="entry name" value="Diverse_Substrate_AcTransf"/>
</dbReference>
<dbReference type="Pfam" id="PF00583">
    <property type="entry name" value="Acetyltransf_1"/>
    <property type="match status" value="1"/>
</dbReference>
<dbReference type="KEGG" id="aplc:110985347"/>
<evidence type="ECO:0000256" key="1">
    <source>
        <dbReference type="ARBA" id="ARBA00008694"/>
    </source>
</evidence>
<dbReference type="PANTHER" id="PTHR10545:SF29">
    <property type="entry name" value="GH14572P-RELATED"/>
    <property type="match status" value="1"/>
</dbReference>
<keyword evidence="2" id="KW-0808">Transferase</keyword>
<dbReference type="InterPro" id="IPR016181">
    <property type="entry name" value="Acyl_CoA_acyltransferase"/>
</dbReference>
<protein>
    <submittedName>
        <fullName evidence="6">Diamine acetyltransferase 1-like</fullName>
    </submittedName>
</protein>
<dbReference type="PANTHER" id="PTHR10545">
    <property type="entry name" value="DIAMINE N-ACETYLTRANSFERASE"/>
    <property type="match status" value="1"/>
</dbReference>
<dbReference type="Proteomes" id="UP000694845">
    <property type="component" value="Unplaced"/>
</dbReference>
<name>A0A8B7ZAL4_ACAPL</name>
<evidence type="ECO:0000256" key="2">
    <source>
        <dbReference type="ARBA" id="ARBA00022679"/>
    </source>
</evidence>
<evidence type="ECO:0000256" key="3">
    <source>
        <dbReference type="ARBA" id="ARBA00023315"/>
    </source>
</evidence>
<sequence length="82" mass="9573">MIFLGEFYIRTAHRGTGLGKALMEKVAEQAGIKDRCKGMNWLLRASNDSTWQFYRRFNAIDMTTQHEWRFMRVKGDSDAHSS</sequence>
<accession>A0A8B7ZAL4</accession>
<dbReference type="RefSeq" id="XP_022102007.1">
    <property type="nucleotide sequence ID" value="XM_022246315.1"/>
</dbReference>
<organism evidence="5 6">
    <name type="scientific">Acanthaster planci</name>
    <name type="common">Crown-of-thorns starfish</name>
    <dbReference type="NCBI Taxonomy" id="133434"/>
    <lineage>
        <taxon>Eukaryota</taxon>
        <taxon>Metazoa</taxon>
        <taxon>Echinodermata</taxon>
        <taxon>Eleutherozoa</taxon>
        <taxon>Asterozoa</taxon>
        <taxon>Asteroidea</taxon>
        <taxon>Valvatacea</taxon>
        <taxon>Valvatida</taxon>
        <taxon>Acanthasteridae</taxon>
        <taxon>Acanthaster</taxon>
    </lineage>
</organism>
<proteinExistence type="inferred from homology"/>
<evidence type="ECO:0000313" key="6">
    <source>
        <dbReference type="RefSeq" id="XP_022102007.1"/>
    </source>
</evidence>
<dbReference type="Gene3D" id="3.40.630.30">
    <property type="match status" value="1"/>
</dbReference>
<reference evidence="6" key="1">
    <citation type="submission" date="2025-08" db="UniProtKB">
        <authorList>
            <consortium name="RefSeq"/>
        </authorList>
    </citation>
    <scope>IDENTIFICATION</scope>
</reference>
<evidence type="ECO:0000259" key="4">
    <source>
        <dbReference type="Pfam" id="PF00583"/>
    </source>
</evidence>
<dbReference type="GeneID" id="110985347"/>